<dbReference type="InterPro" id="IPR036034">
    <property type="entry name" value="PDZ_sf"/>
</dbReference>
<organism evidence="11 12">
    <name type="scientific">Xyrichtys novacula</name>
    <name type="common">Pearly razorfish</name>
    <name type="synonym">Hemipteronotus novacula</name>
    <dbReference type="NCBI Taxonomy" id="13765"/>
    <lineage>
        <taxon>Eukaryota</taxon>
        <taxon>Metazoa</taxon>
        <taxon>Chordata</taxon>
        <taxon>Craniata</taxon>
        <taxon>Vertebrata</taxon>
        <taxon>Euteleostomi</taxon>
        <taxon>Actinopterygii</taxon>
        <taxon>Neopterygii</taxon>
        <taxon>Teleostei</taxon>
        <taxon>Neoteleostei</taxon>
        <taxon>Acanthomorphata</taxon>
        <taxon>Eupercaria</taxon>
        <taxon>Labriformes</taxon>
        <taxon>Labridae</taxon>
        <taxon>Xyrichtys</taxon>
    </lineage>
</organism>
<dbReference type="GO" id="GO:0005912">
    <property type="term" value="C:adherens junction"/>
    <property type="evidence" value="ECO:0007669"/>
    <property type="project" value="TreeGrafter"/>
</dbReference>
<keyword evidence="12" id="KW-1185">Reference proteome</keyword>
<keyword evidence="2" id="KW-0963">Cytoplasm</keyword>
<dbReference type="Gene3D" id="2.30.42.10">
    <property type="match status" value="1"/>
</dbReference>
<evidence type="ECO:0000313" key="12">
    <source>
        <dbReference type="Proteomes" id="UP001178508"/>
    </source>
</evidence>
<dbReference type="InterPro" id="IPR001478">
    <property type="entry name" value="PDZ"/>
</dbReference>
<dbReference type="FunFam" id="2.10.110.10:FF:000020">
    <property type="entry name" value="PDZ and LIM domain protein 5"/>
    <property type="match status" value="1"/>
</dbReference>
<dbReference type="SMART" id="SM00132">
    <property type="entry name" value="LIM"/>
    <property type="match status" value="3"/>
</dbReference>
<dbReference type="InterPro" id="IPR031847">
    <property type="entry name" value="PDLI1-4/Zasp-like_mid"/>
</dbReference>
<name>A0AAV1GEG5_XYRNO</name>
<feature type="region of interest" description="Disordered" evidence="8">
    <location>
        <begin position="160"/>
        <end position="237"/>
    </location>
</feature>
<dbReference type="PROSITE" id="PS50023">
    <property type="entry name" value="LIM_DOMAIN_2"/>
    <property type="match status" value="3"/>
</dbReference>
<dbReference type="SUPFAM" id="SSF57716">
    <property type="entry name" value="Glucocorticoid receptor-like (DNA-binding domain)"/>
    <property type="match status" value="3"/>
</dbReference>
<evidence type="ECO:0000259" key="10">
    <source>
        <dbReference type="PROSITE" id="PS50106"/>
    </source>
</evidence>
<feature type="region of interest" description="Disordered" evidence="8">
    <location>
        <begin position="82"/>
        <end position="130"/>
    </location>
</feature>
<keyword evidence="3 7" id="KW-0479">Metal-binding</keyword>
<dbReference type="GO" id="GO:0031941">
    <property type="term" value="C:filamentous actin"/>
    <property type="evidence" value="ECO:0007669"/>
    <property type="project" value="TreeGrafter"/>
</dbReference>
<keyword evidence="6 7" id="KW-0440">LIM domain</keyword>
<dbReference type="GO" id="GO:0030036">
    <property type="term" value="P:actin cytoskeleton organization"/>
    <property type="evidence" value="ECO:0007669"/>
    <property type="project" value="TreeGrafter"/>
</dbReference>
<dbReference type="Proteomes" id="UP001178508">
    <property type="component" value="Chromosome 13"/>
</dbReference>
<dbReference type="SUPFAM" id="SSF50156">
    <property type="entry name" value="PDZ domain-like"/>
    <property type="match status" value="1"/>
</dbReference>
<dbReference type="SMART" id="SM00228">
    <property type="entry name" value="PDZ"/>
    <property type="match status" value="1"/>
</dbReference>
<dbReference type="Pfam" id="PF00412">
    <property type="entry name" value="LIM"/>
    <property type="match status" value="3"/>
</dbReference>
<evidence type="ECO:0000256" key="8">
    <source>
        <dbReference type="SAM" id="MobiDB-lite"/>
    </source>
</evidence>
<proteinExistence type="predicted"/>
<dbReference type="GO" id="GO:0007507">
    <property type="term" value="P:heart development"/>
    <property type="evidence" value="ECO:0007669"/>
    <property type="project" value="TreeGrafter"/>
</dbReference>
<evidence type="ECO:0000256" key="3">
    <source>
        <dbReference type="ARBA" id="ARBA00022723"/>
    </source>
</evidence>
<dbReference type="Pfam" id="PF00595">
    <property type="entry name" value="PDZ"/>
    <property type="match status" value="1"/>
</dbReference>
<dbReference type="PROSITE" id="PS50106">
    <property type="entry name" value="PDZ"/>
    <property type="match status" value="1"/>
</dbReference>
<sequence>MSSSYSVTLAGPAPWGFRLQGGKDFCLPLTISRLTDGGKAAKAKISIGDIILSIDGISTDSMNHLEAQNKIKACTDQLSLTLQRPSSTPKNGVPKDEPQEIIKPVPITHSPASTAYTKPSSQASPAYNKTARPFGAGGSAVTASSMLDAPKVATIPSASSAFTPAAPSQPQPPFPLKSSPAPPDSTPASSAPKPTSGRSPFTSPYSSSSSSNSSSPARVTAPSSNPNVPQSSVYNTPINLYSSSNACEVAMGQRRGLLESQGLTEQFNGKPIDDPEIDASKKRLIEDTEDWHPRTGTSQSRSFRILAQLTGTENEQVPENSGKNEDVDVSAPAAHTSPAAKTFSKSAPAPRNGNVVPASSYKSPLAQNKPPFQPGGLSGFPKGGAAPSFGKVTTPAPRGPDRPTPQPHPEDLNSLVQRAEHVPAGTRTPICNKCNSVIRGPFLVAMGMSWHPEEFNCAHCHSSLVDNGFVEEKGQVYCTNCYEQFFAPSCARCNQKILGEIMNALKQTWHVSCFVCSACNQPIRGNMFHMEDGQPYCEQDYYSLFGTNCHGCDFPIEAGDKFLEAMGFTWHDTCFVCAVCSANLEGQPFFSKKDKALCKKHAHSVNI</sequence>
<dbReference type="GO" id="GO:0046872">
    <property type="term" value="F:metal ion binding"/>
    <property type="evidence" value="ECO:0007669"/>
    <property type="project" value="UniProtKB-KW"/>
</dbReference>
<dbReference type="CDD" id="cd09361">
    <property type="entry name" value="LIM1_Enigma_like"/>
    <property type="match status" value="1"/>
</dbReference>
<comment type="subcellular location">
    <subcellularLocation>
        <location evidence="1">Cytoplasm</location>
    </subcellularLocation>
</comment>
<dbReference type="PROSITE" id="PS00478">
    <property type="entry name" value="LIM_DOMAIN_1"/>
    <property type="match status" value="1"/>
</dbReference>
<accession>A0AAV1GEG5</accession>
<dbReference type="CDD" id="cd06753">
    <property type="entry name" value="PDZ_PDLIM-like"/>
    <property type="match status" value="1"/>
</dbReference>
<dbReference type="GO" id="GO:0051371">
    <property type="term" value="F:muscle alpha-actinin binding"/>
    <property type="evidence" value="ECO:0007669"/>
    <property type="project" value="TreeGrafter"/>
</dbReference>
<feature type="compositionally biased region" description="Polar residues" evidence="8">
    <location>
        <begin position="110"/>
        <end position="127"/>
    </location>
</feature>
<evidence type="ECO:0000256" key="1">
    <source>
        <dbReference type="ARBA" id="ARBA00004496"/>
    </source>
</evidence>
<dbReference type="GO" id="GO:0003779">
    <property type="term" value="F:actin binding"/>
    <property type="evidence" value="ECO:0007669"/>
    <property type="project" value="TreeGrafter"/>
</dbReference>
<feature type="domain" description="PDZ" evidence="10">
    <location>
        <begin position="11"/>
        <end position="86"/>
    </location>
</feature>
<dbReference type="FunFam" id="2.10.110.10:FF:000010">
    <property type="entry name" value="PDZ and LIM domain protein 5"/>
    <property type="match status" value="1"/>
</dbReference>
<dbReference type="AlphaFoldDB" id="A0AAV1GEG5"/>
<keyword evidence="5 7" id="KW-0862">Zinc</keyword>
<gene>
    <name evidence="11" type="ORF">XNOV1_A036464</name>
</gene>
<dbReference type="GO" id="GO:0030018">
    <property type="term" value="C:Z disc"/>
    <property type="evidence" value="ECO:0007669"/>
    <property type="project" value="TreeGrafter"/>
</dbReference>
<evidence type="ECO:0000256" key="2">
    <source>
        <dbReference type="ARBA" id="ARBA00022490"/>
    </source>
</evidence>
<dbReference type="EMBL" id="OY660876">
    <property type="protein sequence ID" value="CAJ1070592.1"/>
    <property type="molecule type" value="Genomic_DNA"/>
</dbReference>
<dbReference type="InterPro" id="IPR001781">
    <property type="entry name" value="Znf_LIM"/>
</dbReference>
<dbReference type="GO" id="GO:0061061">
    <property type="term" value="P:muscle structure development"/>
    <property type="evidence" value="ECO:0007669"/>
    <property type="project" value="TreeGrafter"/>
</dbReference>
<dbReference type="FunFam" id="2.10.110.10:FF:000014">
    <property type="entry name" value="PDZ and LIM domain protein 5"/>
    <property type="match status" value="1"/>
</dbReference>
<feature type="domain" description="LIM zinc-binding" evidence="9">
    <location>
        <begin position="548"/>
        <end position="607"/>
    </location>
</feature>
<evidence type="ECO:0000256" key="5">
    <source>
        <dbReference type="ARBA" id="ARBA00022833"/>
    </source>
</evidence>
<feature type="domain" description="LIM zinc-binding" evidence="9">
    <location>
        <begin position="429"/>
        <end position="487"/>
    </location>
</feature>
<dbReference type="PANTHER" id="PTHR24214:SF32">
    <property type="entry name" value="PDZ AND LIM DOMAIN PROTEIN 5"/>
    <property type="match status" value="1"/>
</dbReference>
<feature type="compositionally biased region" description="Low complexity" evidence="8">
    <location>
        <begin position="186"/>
        <end position="233"/>
    </location>
</feature>
<keyword evidence="4" id="KW-0677">Repeat</keyword>
<dbReference type="Pfam" id="PF15936">
    <property type="entry name" value="DUF4749"/>
    <property type="match status" value="1"/>
</dbReference>
<protein>
    <submittedName>
        <fullName evidence="11">LOW QUALITY PROTEIN: PDZ and LIM domain protein 5-like</fullName>
    </submittedName>
</protein>
<evidence type="ECO:0000256" key="7">
    <source>
        <dbReference type="PROSITE-ProRule" id="PRU00125"/>
    </source>
</evidence>
<feature type="compositionally biased region" description="Polar residues" evidence="8">
    <location>
        <begin position="309"/>
        <end position="321"/>
    </location>
</feature>
<evidence type="ECO:0000259" key="9">
    <source>
        <dbReference type="PROSITE" id="PS50023"/>
    </source>
</evidence>
<dbReference type="GO" id="GO:0001725">
    <property type="term" value="C:stress fiber"/>
    <property type="evidence" value="ECO:0007669"/>
    <property type="project" value="TreeGrafter"/>
</dbReference>
<dbReference type="Gene3D" id="2.10.110.10">
    <property type="entry name" value="Cysteine Rich Protein"/>
    <property type="match status" value="3"/>
</dbReference>
<evidence type="ECO:0000256" key="4">
    <source>
        <dbReference type="ARBA" id="ARBA00022737"/>
    </source>
</evidence>
<feature type="domain" description="LIM zinc-binding" evidence="9">
    <location>
        <begin position="488"/>
        <end position="547"/>
    </location>
</feature>
<feature type="compositionally biased region" description="Pro residues" evidence="8">
    <location>
        <begin position="167"/>
        <end position="185"/>
    </location>
</feature>
<feature type="region of interest" description="Disordered" evidence="8">
    <location>
        <begin position="309"/>
        <end position="411"/>
    </location>
</feature>
<reference evidence="11" key="1">
    <citation type="submission" date="2023-08" db="EMBL/GenBank/DDBJ databases">
        <authorList>
            <person name="Alioto T."/>
            <person name="Alioto T."/>
            <person name="Gomez Garrido J."/>
        </authorList>
    </citation>
    <scope>NUCLEOTIDE SEQUENCE</scope>
</reference>
<evidence type="ECO:0000256" key="6">
    <source>
        <dbReference type="ARBA" id="ARBA00023038"/>
    </source>
</evidence>
<dbReference type="PANTHER" id="PTHR24214">
    <property type="entry name" value="PDZ AND LIM DOMAIN PROTEIN ZASP"/>
    <property type="match status" value="1"/>
</dbReference>
<dbReference type="InterPro" id="IPR050604">
    <property type="entry name" value="PDZ-LIM_domain"/>
</dbReference>
<dbReference type="FunFam" id="2.30.42.10:FF:000019">
    <property type="entry name" value="LIM domain binding 3 isoform 1"/>
    <property type="match status" value="1"/>
</dbReference>
<evidence type="ECO:0000313" key="11">
    <source>
        <dbReference type="EMBL" id="CAJ1070592.1"/>
    </source>
</evidence>